<evidence type="ECO:0000256" key="1">
    <source>
        <dbReference type="ARBA" id="ARBA00023067"/>
    </source>
</evidence>
<dbReference type="PRINTS" id="PR01727">
    <property type="entry name" value="DNABINDINGHU"/>
</dbReference>
<name>A0ABZ0ZQ44_9ACTN</name>
<keyword evidence="1" id="KW-0226">DNA condensation</keyword>
<organism evidence="4 5">
    <name type="scientific">Nocardioides bizhenqiangii</name>
    <dbReference type="NCBI Taxonomy" id="3095076"/>
    <lineage>
        <taxon>Bacteria</taxon>
        <taxon>Bacillati</taxon>
        <taxon>Actinomycetota</taxon>
        <taxon>Actinomycetes</taxon>
        <taxon>Propionibacteriales</taxon>
        <taxon>Nocardioidaceae</taxon>
        <taxon>Nocardioides</taxon>
    </lineage>
</organism>
<dbReference type="Pfam" id="PF00216">
    <property type="entry name" value="Bac_DNA_binding"/>
    <property type="match status" value="1"/>
</dbReference>
<dbReference type="InterPro" id="IPR000119">
    <property type="entry name" value="Hist_DNA-bd"/>
</dbReference>
<evidence type="ECO:0000313" key="4">
    <source>
        <dbReference type="EMBL" id="WQQ26382.1"/>
    </source>
</evidence>
<keyword evidence="2 4" id="KW-0238">DNA-binding</keyword>
<dbReference type="Gene3D" id="4.10.520.10">
    <property type="entry name" value="IHF-like DNA-binding proteins"/>
    <property type="match status" value="1"/>
</dbReference>
<reference evidence="5" key="1">
    <citation type="submission" date="2023-12" db="EMBL/GenBank/DDBJ databases">
        <title>Novel species in genus Nocardioides.</title>
        <authorList>
            <person name="Zhou H."/>
        </authorList>
    </citation>
    <scope>NUCLEOTIDE SEQUENCE [LARGE SCALE GENOMIC DNA]</scope>
    <source>
        <strain evidence="5">HM61</strain>
    </source>
</reference>
<dbReference type="PANTHER" id="PTHR33175">
    <property type="entry name" value="DNA-BINDING PROTEIN HU"/>
    <property type="match status" value="1"/>
</dbReference>
<comment type="similarity">
    <text evidence="3">Belongs to the bacterial histone-like protein family.</text>
</comment>
<dbReference type="PANTHER" id="PTHR33175:SF3">
    <property type="entry name" value="DNA-BINDING PROTEIN HU-BETA"/>
    <property type="match status" value="1"/>
</dbReference>
<keyword evidence="5" id="KW-1185">Reference proteome</keyword>
<dbReference type="Proteomes" id="UP001327225">
    <property type="component" value="Chromosome"/>
</dbReference>
<sequence length="92" mass="9541">MNRKDLAAKVADRTDLDPRQADAAIDAVLEAIMAGVTDGERVSLGGFGTFERRTRAARAGRNPQTGEPITIAATVAPAFKPASAFKQSVAGG</sequence>
<dbReference type="SMART" id="SM00411">
    <property type="entry name" value="BHL"/>
    <property type="match status" value="1"/>
</dbReference>
<evidence type="ECO:0000313" key="5">
    <source>
        <dbReference type="Proteomes" id="UP001327225"/>
    </source>
</evidence>
<dbReference type="CDD" id="cd13831">
    <property type="entry name" value="HU"/>
    <property type="match status" value="1"/>
</dbReference>
<dbReference type="InterPro" id="IPR020816">
    <property type="entry name" value="Histone-like_DNA-bd_CS"/>
</dbReference>
<dbReference type="PROSITE" id="PS00045">
    <property type="entry name" value="HISTONE_LIKE"/>
    <property type="match status" value="1"/>
</dbReference>
<gene>
    <name evidence="4" type="ORF">SHK19_20790</name>
</gene>
<dbReference type="SUPFAM" id="SSF47729">
    <property type="entry name" value="IHF-like DNA-binding proteins"/>
    <property type="match status" value="1"/>
</dbReference>
<accession>A0ABZ0ZQ44</accession>
<dbReference type="EMBL" id="CP141059">
    <property type="protein sequence ID" value="WQQ26382.1"/>
    <property type="molecule type" value="Genomic_DNA"/>
</dbReference>
<dbReference type="RefSeq" id="WP_322454486.1">
    <property type="nucleotide sequence ID" value="NZ_CP141059.1"/>
</dbReference>
<evidence type="ECO:0000256" key="2">
    <source>
        <dbReference type="ARBA" id="ARBA00023125"/>
    </source>
</evidence>
<dbReference type="InterPro" id="IPR010992">
    <property type="entry name" value="IHF-like_DNA-bd_dom_sf"/>
</dbReference>
<proteinExistence type="inferred from homology"/>
<dbReference type="GO" id="GO:0003677">
    <property type="term" value="F:DNA binding"/>
    <property type="evidence" value="ECO:0007669"/>
    <property type="project" value="UniProtKB-KW"/>
</dbReference>
<evidence type="ECO:0000256" key="3">
    <source>
        <dbReference type="RuleBase" id="RU003939"/>
    </source>
</evidence>
<protein>
    <submittedName>
        <fullName evidence="4">HU family DNA-binding protein</fullName>
    </submittedName>
</protein>